<dbReference type="EMBL" id="JAHUTI010068865">
    <property type="protein sequence ID" value="MED6253586.1"/>
    <property type="molecule type" value="Genomic_DNA"/>
</dbReference>
<proteinExistence type="predicted"/>
<sequence length="84" mass="9267">MTGSHRLEGSMVMLGLLLHHQRPPGFSTQSAPEGGHLLSRLRALLEPTGEQNTSRPRNTSNICEAVKDCTTAKTMKTWQNTMYG</sequence>
<gene>
    <name evidence="1" type="ORF">ATANTOWER_010226</name>
</gene>
<dbReference type="Proteomes" id="UP001345963">
    <property type="component" value="Unassembled WGS sequence"/>
</dbReference>
<reference evidence="1 2" key="1">
    <citation type="submission" date="2021-07" db="EMBL/GenBank/DDBJ databases">
        <authorList>
            <person name="Palmer J.M."/>
        </authorList>
    </citation>
    <scope>NUCLEOTIDE SEQUENCE [LARGE SCALE GENOMIC DNA]</scope>
    <source>
        <strain evidence="1 2">AT_MEX2019</strain>
        <tissue evidence="1">Muscle</tissue>
    </source>
</reference>
<comment type="caution">
    <text evidence="1">The sequence shown here is derived from an EMBL/GenBank/DDBJ whole genome shotgun (WGS) entry which is preliminary data.</text>
</comment>
<accession>A0ABU7BT19</accession>
<organism evidence="1 2">
    <name type="scientific">Ataeniobius toweri</name>
    <dbReference type="NCBI Taxonomy" id="208326"/>
    <lineage>
        <taxon>Eukaryota</taxon>
        <taxon>Metazoa</taxon>
        <taxon>Chordata</taxon>
        <taxon>Craniata</taxon>
        <taxon>Vertebrata</taxon>
        <taxon>Euteleostomi</taxon>
        <taxon>Actinopterygii</taxon>
        <taxon>Neopterygii</taxon>
        <taxon>Teleostei</taxon>
        <taxon>Neoteleostei</taxon>
        <taxon>Acanthomorphata</taxon>
        <taxon>Ovalentaria</taxon>
        <taxon>Atherinomorphae</taxon>
        <taxon>Cyprinodontiformes</taxon>
        <taxon>Goodeidae</taxon>
        <taxon>Ataeniobius</taxon>
    </lineage>
</organism>
<keyword evidence="2" id="KW-1185">Reference proteome</keyword>
<evidence type="ECO:0000313" key="2">
    <source>
        <dbReference type="Proteomes" id="UP001345963"/>
    </source>
</evidence>
<protein>
    <recommendedName>
        <fullName evidence="3">Calcitonin peptide-like domain-containing protein</fullName>
    </recommendedName>
</protein>
<name>A0ABU7BT19_9TELE</name>
<evidence type="ECO:0008006" key="3">
    <source>
        <dbReference type="Google" id="ProtNLM"/>
    </source>
</evidence>
<evidence type="ECO:0000313" key="1">
    <source>
        <dbReference type="EMBL" id="MED6253586.1"/>
    </source>
</evidence>